<feature type="transmembrane region" description="Helical" evidence="8">
    <location>
        <begin position="317"/>
        <end position="334"/>
    </location>
</feature>
<dbReference type="PANTHER" id="PTHR12174">
    <property type="entry name" value="SIGNAL PEPTIDE PEPTIDASE"/>
    <property type="match status" value="1"/>
</dbReference>
<dbReference type="Proteomes" id="UP000650582">
    <property type="component" value="Unassembled WGS sequence"/>
</dbReference>
<dbReference type="AlphaFoldDB" id="A0A8H7HEY5"/>
<feature type="transmembrane region" description="Helical" evidence="8">
    <location>
        <begin position="686"/>
        <end position="707"/>
    </location>
</feature>
<dbReference type="PANTHER" id="PTHR12174:SF23">
    <property type="entry name" value="MINOR HISTOCOMPATIBILITY ANTIGEN H13"/>
    <property type="match status" value="1"/>
</dbReference>
<dbReference type="GO" id="GO:0006465">
    <property type="term" value="P:signal peptide processing"/>
    <property type="evidence" value="ECO:0007669"/>
    <property type="project" value="TreeGrafter"/>
</dbReference>
<accession>A0A8H7HEY5</accession>
<feature type="transmembrane region" description="Helical" evidence="8">
    <location>
        <begin position="719"/>
        <end position="744"/>
    </location>
</feature>
<evidence type="ECO:0000256" key="5">
    <source>
        <dbReference type="ARBA" id="ARBA00022824"/>
    </source>
</evidence>
<dbReference type="SMART" id="SM00730">
    <property type="entry name" value="PSN"/>
    <property type="match status" value="1"/>
</dbReference>
<dbReference type="GO" id="GO:0098553">
    <property type="term" value="C:lumenal side of endoplasmic reticulum membrane"/>
    <property type="evidence" value="ECO:0007669"/>
    <property type="project" value="TreeGrafter"/>
</dbReference>
<comment type="subcellular location">
    <subcellularLocation>
        <location evidence="1">Endoplasmic reticulum membrane</location>
        <topology evidence="1">Multi-pass membrane protein</topology>
    </subcellularLocation>
</comment>
<protein>
    <submittedName>
        <fullName evidence="9">Presenilin, signal peptide peptidase, family</fullName>
    </submittedName>
</protein>
<evidence type="ECO:0000256" key="2">
    <source>
        <dbReference type="ARBA" id="ARBA00006859"/>
    </source>
</evidence>
<evidence type="ECO:0000256" key="8">
    <source>
        <dbReference type="SAM" id="Phobius"/>
    </source>
</evidence>
<evidence type="ECO:0000256" key="4">
    <source>
        <dbReference type="ARBA" id="ARBA00022801"/>
    </source>
</evidence>
<proteinExistence type="inferred from homology"/>
<feature type="transmembrane region" description="Helical" evidence="8">
    <location>
        <begin position="472"/>
        <end position="491"/>
    </location>
</feature>
<comment type="caution">
    <text evidence="9">The sequence shown here is derived from an EMBL/GenBank/DDBJ whole genome shotgun (WGS) entry which is preliminary data.</text>
</comment>
<evidence type="ECO:0000313" key="10">
    <source>
        <dbReference type="Proteomes" id="UP000650582"/>
    </source>
</evidence>
<dbReference type="GO" id="GO:0098554">
    <property type="term" value="C:cytoplasmic side of endoplasmic reticulum membrane"/>
    <property type="evidence" value="ECO:0007669"/>
    <property type="project" value="TreeGrafter"/>
</dbReference>
<evidence type="ECO:0000313" key="9">
    <source>
        <dbReference type="EMBL" id="KAF8684010.1"/>
    </source>
</evidence>
<dbReference type="GO" id="GO:0033619">
    <property type="term" value="P:membrane protein proteolysis"/>
    <property type="evidence" value="ECO:0007669"/>
    <property type="project" value="TreeGrafter"/>
</dbReference>
<feature type="transmembrane region" description="Helical" evidence="8">
    <location>
        <begin position="206"/>
        <end position="230"/>
    </location>
</feature>
<feature type="transmembrane region" description="Helical" evidence="8">
    <location>
        <begin position="583"/>
        <end position="601"/>
    </location>
</feature>
<dbReference type="InterPro" id="IPR006639">
    <property type="entry name" value="Preselin/SPP"/>
</dbReference>
<gene>
    <name evidence="9" type="ORF">RHS04_01682</name>
</gene>
<feature type="transmembrane region" description="Helical" evidence="8">
    <location>
        <begin position="632"/>
        <end position="649"/>
    </location>
</feature>
<reference evidence="9" key="1">
    <citation type="submission" date="2020-09" db="EMBL/GenBank/DDBJ databases">
        <title>Comparative genome analyses of four rice-infecting Rhizoctonia solani isolates reveal extensive enrichment of homogalacturonan modification genes.</title>
        <authorList>
            <person name="Lee D.-Y."/>
            <person name="Jeon J."/>
            <person name="Kim K.-T."/>
            <person name="Cheong K."/>
            <person name="Song H."/>
            <person name="Choi G."/>
            <person name="Ko J."/>
            <person name="Opiyo S.O."/>
            <person name="Zuo S."/>
            <person name="Madhav S."/>
            <person name="Lee Y.-H."/>
            <person name="Wang G.-L."/>
        </authorList>
    </citation>
    <scope>NUCLEOTIDE SEQUENCE</scope>
    <source>
        <strain evidence="9">AG1-IA YN-7</strain>
    </source>
</reference>
<feature type="transmembrane region" description="Helical" evidence="8">
    <location>
        <begin position="63"/>
        <end position="81"/>
    </location>
</feature>
<dbReference type="EMBL" id="JACYCC010000033">
    <property type="protein sequence ID" value="KAF8684010.1"/>
    <property type="molecule type" value="Genomic_DNA"/>
</dbReference>
<sequence length="806" mass="88689">MLQHIDSVLTYGGLVGLASASVYAGSLGSYKAPKPLKVKLRVGEDDSDDDEEELSERLGSSEALIFPILGSIMLGGLYLAFKYLGEEWINKLLGYYFCVMGTGCVWSCLLSITKSVLGSARYKTMPQYRIKFGSNNKPLLKFRLPSLVLIPISAIPSLLFFLSDPKSAIMTDILALSFSHTTLGTMKIDSLQTGCILLSGLFLYDIWWVFGTKVMVTVATSLTIPIKLLWPRSILTSLSILPPPEKGSSTMLLGLGDVAVPGLLVALAYRLDMHLRRKGMMKASDGETYFRATMIGYMTGLSMAFAAMHVFKAAQPALLYLSPTCCLSFIFTALKRNEWKYVWAWEDGAEEEKERKEWLEKQKQKENNTMALSKNDDQAPRLHLRGSALSIALIANSDSETVTNMTSLDVDMNTIISSSALVGLATLSVYSGSVGSYNPPAELECLPTSIDENSISEQTPLRNGVSLRARHVFVGVAIVALSFPIYLLVGPDPMAKIIRFMYCVISTNSLCWVRKLAMNVAAHSRLSAQTLSNLTRSILGTDCYRRIPRIRLVLVESRIYLDFERRSTRPDPPAISTLQGVRLTTLFYLLASLATSISYMFGSSKSIYISDVLMFSLAHVDMSLVKPGRLRTACLFLVLVPMLFGWPAFSLGYGTLAVSEIPNLNNPSQLLIPTTLNSLSTQPTRIIVLSALDIILPGKFVAFAYRLDAHLRRQSKQGPLTYFGATLVGYTLALSIALGVTHILGVAQLASLYINPMCFLSFMGTALLRGEWRYIWAWKEGAQEDLGEAEAEKNGVGMKEGGLVMQ</sequence>
<keyword evidence="5" id="KW-0256">Endoplasmic reticulum</keyword>
<evidence type="ECO:0000256" key="6">
    <source>
        <dbReference type="ARBA" id="ARBA00022989"/>
    </source>
</evidence>
<comment type="similarity">
    <text evidence="2">Belongs to the peptidase A22B family.</text>
</comment>
<feature type="transmembrane region" description="Helical" evidence="8">
    <location>
        <begin position="93"/>
        <end position="112"/>
    </location>
</feature>
<evidence type="ECO:0000256" key="7">
    <source>
        <dbReference type="ARBA" id="ARBA00023136"/>
    </source>
</evidence>
<feature type="transmembrane region" description="Helical" evidence="8">
    <location>
        <begin position="250"/>
        <end position="269"/>
    </location>
</feature>
<keyword evidence="3 8" id="KW-0812">Transmembrane</keyword>
<name>A0A8H7HEY5_9AGAM</name>
<organism evidence="9 10">
    <name type="scientific">Rhizoctonia solani</name>
    <dbReference type="NCBI Taxonomy" id="456999"/>
    <lineage>
        <taxon>Eukaryota</taxon>
        <taxon>Fungi</taxon>
        <taxon>Dikarya</taxon>
        <taxon>Basidiomycota</taxon>
        <taxon>Agaricomycotina</taxon>
        <taxon>Agaricomycetes</taxon>
        <taxon>Cantharellales</taxon>
        <taxon>Ceratobasidiaceae</taxon>
        <taxon>Rhizoctonia</taxon>
    </lineage>
</organism>
<dbReference type="GO" id="GO:0042500">
    <property type="term" value="F:aspartic endopeptidase activity, intramembrane cleaving"/>
    <property type="evidence" value="ECO:0007669"/>
    <property type="project" value="InterPro"/>
</dbReference>
<keyword evidence="6 8" id="KW-1133">Transmembrane helix</keyword>
<evidence type="ECO:0000256" key="3">
    <source>
        <dbReference type="ARBA" id="ARBA00022692"/>
    </source>
</evidence>
<keyword evidence="4" id="KW-0378">Hydrolase</keyword>
<dbReference type="Pfam" id="PF04258">
    <property type="entry name" value="Peptidase_A22B"/>
    <property type="match status" value="2"/>
</dbReference>
<evidence type="ECO:0000256" key="1">
    <source>
        <dbReference type="ARBA" id="ARBA00004477"/>
    </source>
</evidence>
<feature type="transmembrane region" description="Helical" evidence="8">
    <location>
        <begin position="289"/>
        <end position="311"/>
    </location>
</feature>
<feature type="transmembrane region" description="Helical" evidence="8">
    <location>
        <begin position="142"/>
        <end position="162"/>
    </location>
</feature>
<dbReference type="InterPro" id="IPR007369">
    <property type="entry name" value="Peptidase_A22B_SPP"/>
</dbReference>
<keyword evidence="7 8" id="KW-0472">Membrane</keyword>
<feature type="transmembrane region" description="Helical" evidence="8">
    <location>
        <begin position="750"/>
        <end position="768"/>
    </location>
</feature>